<dbReference type="OrthoDB" id="9769838at2"/>
<dbReference type="PROSITE" id="PS51318">
    <property type="entry name" value="TAT"/>
    <property type="match status" value="1"/>
</dbReference>
<organism evidence="2 3">
    <name type="scientific">Fuerstiella marisgermanici</name>
    <dbReference type="NCBI Taxonomy" id="1891926"/>
    <lineage>
        <taxon>Bacteria</taxon>
        <taxon>Pseudomonadati</taxon>
        <taxon>Planctomycetota</taxon>
        <taxon>Planctomycetia</taxon>
        <taxon>Planctomycetales</taxon>
        <taxon>Planctomycetaceae</taxon>
        <taxon>Fuerstiella</taxon>
    </lineage>
</organism>
<dbReference type="EMBL" id="CP017641">
    <property type="protein sequence ID" value="APZ90692.1"/>
    <property type="molecule type" value="Genomic_DNA"/>
</dbReference>
<keyword evidence="3" id="KW-1185">Reference proteome</keyword>
<dbReference type="Proteomes" id="UP000187735">
    <property type="component" value="Chromosome"/>
</dbReference>
<evidence type="ECO:0008006" key="4">
    <source>
        <dbReference type="Google" id="ProtNLM"/>
    </source>
</evidence>
<feature type="signal peptide" evidence="1">
    <location>
        <begin position="1"/>
        <end position="29"/>
    </location>
</feature>
<evidence type="ECO:0000313" key="2">
    <source>
        <dbReference type="EMBL" id="APZ90692.1"/>
    </source>
</evidence>
<dbReference type="SUPFAM" id="SSF63829">
    <property type="entry name" value="Calcium-dependent phosphotriesterase"/>
    <property type="match status" value="1"/>
</dbReference>
<keyword evidence="1" id="KW-0732">Signal</keyword>
<dbReference type="KEGG" id="fmr:Fuma_00273"/>
<dbReference type="InterPro" id="IPR015943">
    <property type="entry name" value="WD40/YVTN_repeat-like_dom_sf"/>
</dbReference>
<feature type="chain" id="PRO_5012636848" description="Tat (Twin-arginine translocation) pathway signal sequence" evidence="1">
    <location>
        <begin position="30"/>
        <end position="317"/>
    </location>
</feature>
<protein>
    <recommendedName>
        <fullName evidence="4">Tat (Twin-arginine translocation) pathway signal sequence</fullName>
    </recommendedName>
</protein>
<gene>
    <name evidence="2" type="ORF">Fuma_00273</name>
</gene>
<evidence type="ECO:0000256" key="1">
    <source>
        <dbReference type="SAM" id="SignalP"/>
    </source>
</evidence>
<evidence type="ECO:0000313" key="3">
    <source>
        <dbReference type="Proteomes" id="UP000187735"/>
    </source>
</evidence>
<dbReference type="RefSeq" id="WP_145943893.1">
    <property type="nucleotide sequence ID" value="NZ_CP017641.1"/>
</dbReference>
<name>A0A1P8W9G9_9PLAN</name>
<reference evidence="2 3" key="1">
    <citation type="journal article" date="2016" name="Front. Microbiol.">
        <title>Fuerstia marisgermanicae gen. nov., sp. nov., an Unusual Member of the Phylum Planctomycetes from the German Wadden Sea.</title>
        <authorList>
            <person name="Kohn T."/>
            <person name="Heuer A."/>
            <person name="Jogler M."/>
            <person name="Vollmers J."/>
            <person name="Boedeker C."/>
            <person name="Bunk B."/>
            <person name="Rast P."/>
            <person name="Borchert D."/>
            <person name="Glockner I."/>
            <person name="Freese H.M."/>
            <person name="Klenk H.P."/>
            <person name="Overmann J."/>
            <person name="Kaster A.K."/>
            <person name="Rohde M."/>
            <person name="Wiegand S."/>
            <person name="Jogler C."/>
        </authorList>
    </citation>
    <scope>NUCLEOTIDE SEQUENCE [LARGE SCALE GENOMIC DNA]</scope>
    <source>
        <strain evidence="2 3">NH11</strain>
    </source>
</reference>
<dbReference type="AlphaFoldDB" id="A0A1P8W9G9"/>
<proteinExistence type="predicted"/>
<accession>A0A1P8W9G9</accession>
<dbReference type="Gene3D" id="2.130.10.10">
    <property type="entry name" value="YVTN repeat-like/Quinoprotein amine dehydrogenase"/>
    <property type="match status" value="1"/>
</dbReference>
<dbReference type="InterPro" id="IPR006311">
    <property type="entry name" value="TAT_signal"/>
</dbReference>
<sequence precursor="true">MSHSTSRRKFLKSAGIAAFAIMLSGAALAEDKTPAEKNAEHPYELMVCDYVGGKLCRVDKRGKITWEHRPEGRVWDFVLTDDDNVIYPMRTNKMEVRCVDSEEDVIWSWPYASEFKEVVNITQHQSQLILSGQMPPQAVLMKLDGTIQRRVPIPATYKTFHGQLGNVYALSDNHFLAQLWGEGTALEVDENGREVWRFQVPKEGTGRYPAGTVQDVLRLDNGNTLIACGTQARLLEVDPSGRIVWKFTASDHPDLNFTNACGLQKLKDGSLLVTNFLRGSTGRGAHAFILSKEKKITWTLTDHKTITAASQVWAIEP</sequence>